<feature type="compositionally biased region" description="Gly residues" evidence="1">
    <location>
        <begin position="1"/>
        <end position="14"/>
    </location>
</feature>
<feature type="region of interest" description="Disordered" evidence="1">
    <location>
        <begin position="69"/>
        <end position="99"/>
    </location>
</feature>
<evidence type="ECO:0000256" key="1">
    <source>
        <dbReference type="SAM" id="MobiDB-lite"/>
    </source>
</evidence>
<reference evidence="3" key="1">
    <citation type="submission" date="2022-11" db="UniProtKB">
        <authorList>
            <consortium name="WormBaseParasite"/>
        </authorList>
    </citation>
    <scope>IDENTIFICATION</scope>
</reference>
<protein>
    <submittedName>
        <fullName evidence="3">Uncharacterized protein</fullName>
    </submittedName>
</protein>
<evidence type="ECO:0000313" key="2">
    <source>
        <dbReference type="Proteomes" id="UP000887566"/>
    </source>
</evidence>
<proteinExistence type="predicted"/>
<dbReference type="AlphaFoldDB" id="A0A914V8N9"/>
<feature type="region of interest" description="Disordered" evidence="1">
    <location>
        <begin position="1"/>
        <end position="57"/>
    </location>
</feature>
<sequence>MGTEGPGGSGGTGAVGRAAIRRGRGPTQAIESIKATSGRPGADRRRAAGLSTRASAARTPLSFVDATEREDNARRRGKVAGRRLANQRAAVRAADGRLA</sequence>
<organism evidence="2 3">
    <name type="scientific">Plectus sambesii</name>
    <dbReference type="NCBI Taxonomy" id="2011161"/>
    <lineage>
        <taxon>Eukaryota</taxon>
        <taxon>Metazoa</taxon>
        <taxon>Ecdysozoa</taxon>
        <taxon>Nematoda</taxon>
        <taxon>Chromadorea</taxon>
        <taxon>Plectida</taxon>
        <taxon>Plectina</taxon>
        <taxon>Plectoidea</taxon>
        <taxon>Plectidae</taxon>
        <taxon>Plectus</taxon>
    </lineage>
</organism>
<evidence type="ECO:0000313" key="3">
    <source>
        <dbReference type="WBParaSite" id="PSAMB.scaffold1667size28904.g14280.t1"/>
    </source>
</evidence>
<keyword evidence="2" id="KW-1185">Reference proteome</keyword>
<dbReference type="Proteomes" id="UP000887566">
    <property type="component" value="Unplaced"/>
</dbReference>
<dbReference type="WBParaSite" id="PSAMB.scaffold1667size28904.g14280.t1">
    <property type="protein sequence ID" value="PSAMB.scaffold1667size28904.g14280.t1"/>
    <property type="gene ID" value="PSAMB.scaffold1667size28904.g14280"/>
</dbReference>
<name>A0A914V8N9_9BILA</name>
<accession>A0A914V8N9</accession>